<evidence type="ECO:0000313" key="3">
    <source>
        <dbReference type="Proteomes" id="UP000076727"/>
    </source>
</evidence>
<dbReference type="AlphaFoldDB" id="A0A165RZZ2"/>
<protein>
    <submittedName>
        <fullName evidence="2">Uncharacterized protein</fullName>
    </submittedName>
</protein>
<name>A0A165RZZ2_9APHY</name>
<dbReference type="Proteomes" id="UP000076727">
    <property type="component" value="Unassembled WGS sequence"/>
</dbReference>
<evidence type="ECO:0000313" key="2">
    <source>
        <dbReference type="EMBL" id="KZT71361.1"/>
    </source>
</evidence>
<feature type="compositionally biased region" description="Polar residues" evidence="1">
    <location>
        <begin position="1"/>
        <end position="10"/>
    </location>
</feature>
<dbReference type="EMBL" id="KV429046">
    <property type="protein sequence ID" value="KZT71361.1"/>
    <property type="molecule type" value="Genomic_DNA"/>
</dbReference>
<accession>A0A165RZZ2</accession>
<feature type="region of interest" description="Disordered" evidence="1">
    <location>
        <begin position="1"/>
        <end position="22"/>
    </location>
</feature>
<keyword evidence="3" id="KW-1185">Reference proteome</keyword>
<organism evidence="2 3">
    <name type="scientific">Daedalea quercina L-15889</name>
    <dbReference type="NCBI Taxonomy" id="1314783"/>
    <lineage>
        <taxon>Eukaryota</taxon>
        <taxon>Fungi</taxon>
        <taxon>Dikarya</taxon>
        <taxon>Basidiomycota</taxon>
        <taxon>Agaricomycotina</taxon>
        <taxon>Agaricomycetes</taxon>
        <taxon>Polyporales</taxon>
        <taxon>Fomitopsis</taxon>
    </lineage>
</organism>
<proteinExistence type="predicted"/>
<sequence>MRGPVSTSGLRSWPTPKFAVHESTWPGDKANLTINEDTPIRCCVLYTTDGIGTGSAAGRHQASLNTREV</sequence>
<reference evidence="2 3" key="1">
    <citation type="journal article" date="2016" name="Mol. Biol. Evol.">
        <title>Comparative Genomics of Early-Diverging Mushroom-Forming Fungi Provides Insights into the Origins of Lignocellulose Decay Capabilities.</title>
        <authorList>
            <person name="Nagy L.G."/>
            <person name="Riley R."/>
            <person name="Tritt A."/>
            <person name="Adam C."/>
            <person name="Daum C."/>
            <person name="Floudas D."/>
            <person name="Sun H."/>
            <person name="Yadav J.S."/>
            <person name="Pangilinan J."/>
            <person name="Larsson K.H."/>
            <person name="Matsuura K."/>
            <person name="Barry K."/>
            <person name="Labutti K."/>
            <person name="Kuo R."/>
            <person name="Ohm R.A."/>
            <person name="Bhattacharya S.S."/>
            <person name="Shirouzu T."/>
            <person name="Yoshinaga Y."/>
            <person name="Martin F.M."/>
            <person name="Grigoriev I.V."/>
            <person name="Hibbett D.S."/>
        </authorList>
    </citation>
    <scope>NUCLEOTIDE SEQUENCE [LARGE SCALE GENOMIC DNA]</scope>
    <source>
        <strain evidence="2 3">L-15889</strain>
    </source>
</reference>
<gene>
    <name evidence="2" type="ORF">DAEQUDRAFT_724325</name>
</gene>
<evidence type="ECO:0000256" key="1">
    <source>
        <dbReference type="SAM" id="MobiDB-lite"/>
    </source>
</evidence>